<evidence type="ECO:0000256" key="1">
    <source>
        <dbReference type="SAM" id="Coils"/>
    </source>
</evidence>
<comment type="caution">
    <text evidence="4">The sequence shown here is derived from an EMBL/GenBank/DDBJ whole genome shotgun (WGS) entry which is preliminary data.</text>
</comment>
<keyword evidence="3" id="KW-0472">Membrane</keyword>
<evidence type="ECO:0000313" key="4">
    <source>
        <dbReference type="EMBL" id="RTR25672.1"/>
    </source>
</evidence>
<feature type="transmembrane region" description="Helical" evidence="3">
    <location>
        <begin position="31"/>
        <end position="50"/>
    </location>
</feature>
<keyword evidence="1" id="KW-0175">Coiled coil</keyword>
<reference evidence="4 5" key="1">
    <citation type="submission" date="2018-12" db="EMBL/GenBank/DDBJ databases">
        <title>Deinococcus radiophilus ATCC 27603 genome sequencing and assembly.</title>
        <authorList>
            <person name="Maclea K.S."/>
            <person name="Maynard C.R."/>
        </authorList>
    </citation>
    <scope>NUCLEOTIDE SEQUENCE [LARGE SCALE GENOMIC DNA]</scope>
    <source>
        <strain evidence="4 5">ATCC 27603</strain>
    </source>
</reference>
<protein>
    <submittedName>
        <fullName evidence="4">Uncharacterized protein</fullName>
    </submittedName>
</protein>
<dbReference type="EMBL" id="RXPE01000023">
    <property type="protein sequence ID" value="RTR25672.1"/>
    <property type="molecule type" value="Genomic_DNA"/>
</dbReference>
<keyword evidence="3" id="KW-1133">Transmembrane helix</keyword>
<evidence type="ECO:0000256" key="2">
    <source>
        <dbReference type="SAM" id="MobiDB-lite"/>
    </source>
</evidence>
<gene>
    <name evidence="4" type="ORF">EJ104_10165</name>
</gene>
<feature type="region of interest" description="Disordered" evidence="2">
    <location>
        <begin position="246"/>
        <end position="268"/>
    </location>
</feature>
<dbReference type="OrthoDB" id="67457at2"/>
<keyword evidence="5" id="KW-1185">Reference proteome</keyword>
<feature type="coiled-coil region" evidence="1">
    <location>
        <begin position="176"/>
        <end position="207"/>
    </location>
</feature>
<organism evidence="4 5">
    <name type="scientific">Deinococcus radiophilus</name>
    <dbReference type="NCBI Taxonomy" id="32062"/>
    <lineage>
        <taxon>Bacteria</taxon>
        <taxon>Thermotogati</taxon>
        <taxon>Deinococcota</taxon>
        <taxon>Deinococci</taxon>
        <taxon>Deinococcales</taxon>
        <taxon>Deinococcaceae</taxon>
        <taxon>Deinococcus</taxon>
    </lineage>
</organism>
<dbReference type="AlphaFoldDB" id="A0A3S0K9J1"/>
<evidence type="ECO:0000256" key="3">
    <source>
        <dbReference type="SAM" id="Phobius"/>
    </source>
</evidence>
<evidence type="ECO:0000313" key="5">
    <source>
        <dbReference type="Proteomes" id="UP000277766"/>
    </source>
</evidence>
<accession>A0A3S0K9J1</accession>
<feature type="compositionally biased region" description="Basic and acidic residues" evidence="2">
    <location>
        <begin position="257"/>
        <end position="268"/>
    </location>
</feature>
<dbReference type="Proteomes" id="UP000277766">
    <property type="component" value="Unassembled WGS sequence"/>
</dbReference>
<name>A0A3S0K9J1_9DEIO</name>
<keyword evidence="3" id="KW-0812">Transmembrane</keyword>
<proteinExistence type="predicted"/>
<sequence length="268" mass="27599">MAGAYAGGLTAVRASAPATYDHDAAMTHDDAGLTGLVTGGLLVLAFTWMLTSGIGSLLGLAGNITGAAASGAVAAGTAAGGAASQSPTVQDFVSGIQAEDIEYLIADNTDLTNEQTAATSDVVAGVFRRATNNLGAVNLTNVDDVTRSRVQYIQEELRGPQFVTRLEREGLTPAQAQDVQNEISQEVDRLQQQAAETAQAAEETARRAGTYAGLGWLIPAGLILLASRLGAHSAAGGVRPVRRVDSSVPTGAATTKVVERPVDRNDRQ</sequence>